<dbReference type="GO" id="GO:0004252">
    <property type="term" value="F:serine-type endopeptidase activity"/>
    <property type="evidence" value="ECO:0007669"/>
    <property type="project" value="TreeGrafter"/>
</dbReference>
<evidence type="ECO:0000256" key="3">
    <source>
        <dbReference type="SAM" id="SignalP"/>
    </source>
</evidence>
<dbReference type="PANTHER" id="PTHR42776">
    <property type="entry name" value="SERINE PEPTIDASE S9 FAMILY MEMBER"/>
    <property type="match status" value="1"/>
</dbReference>
<dbReference type="GO" id="GO:0004177">
    <property type="term" value="F:aminopeptidase activity"/>
    <property type="evidence" value="ECO:0007669"/>
    <property type="project" value="UniProtKB-KW"/>
</dbReference>
<dbReference type="Gene3D" id="3.40.50.1820">
    <property type="entry name" value="alpha/beta hydrolase"/>
    <property type="match status" value="1"/>
</dbReference>
<dbReference type="PANTHER" id="PTHR42776:SF27">
    <property type="entry name" value="DIPEPTIDYL PEPTIDASE FAMILY MEMBER 6"/>
    <property type="match status" value="1"/>
</dbReference>
<feature type="chain" id="PRO_5013223972" evidence="3">
    <location>
        <begin position="22"/>
        <end position="707"/>
    </location>
</feature>
<dbReference type="Proteomes" id="UP000185192">
    <property type="component" value="Unassembled WGS sequence"/>
</dbReference>
<keyword evidence="5" id="KW-0645">Protease</keyword>
<organism evidence="5 6">
    <name type="scientific">Parasphingorhabdus marina DSM 22363</name>
    <dbReference type="NCBI Taxonomy" id="1123272"/>
    <lineage>
        <taxon>Bacteria</taxon>
        <taxon>Pseudomonadati</taxon>
        <taxon>Pseudomonadota</taxon>
        <taxon>Alphaproteobacteria</taxon>
        <taxon>Sphingomonadales</taxon>
        <taxon>Sphingomonadaceae</taxon>
        <taxon>Parasphingorhabdus</taxon>
    </lineage>
</organism>
<keyword evidence="5" id="KW-0031">Aminopeptidase</keyword>
<evidence type="ECO:0000259" key="4">
    <source>
        <dbReference type="Pfam" id="PF00326"/>
    </source>
</evidence>
<dbReference type="InterPro" id="IPR001375">
    <property type="entry name" value="Peptidase_S9_cat"/>
</dbReference>
<dbReference type="AlphaFoldDB" id="A0A1N6DAU1"/>
<reference evidence="6" key="1">
    <citation type="submission" date="2016-11" db="EMBL/GenBank/DDBJ databases">
        <authorList>
            <person name="Varghese N."/>
            <person name="Submissions S."/>
        </authorList>
    </citation>
    <scope>NUCLEOTIDE SEQUENCE [LARGE SCALE GENOMIC DNA]</scope>
    <source>
        <strain evidence="6">DSM 22363</strain>
    </source>
</reference>
<feature type="signal peptide" evidence="3">
    <location>
        <begin position="1"/>
        <end position="21"/>
    </location>
</feature>
<proteinExistence type="predicted"/>
<dbReference type="InterPro" id="IPR029058">
    <property type="entry name" value="AB_hydrolase_fold"/>
</dbReference>
<keyword evidence="3" id="KW-0732">Signal</keyword>
<evidence type="ECO:0000313" key="5">
    <source>
        <dbReference type="EMBL" id="SIN67918.1"/>
    </source>
</evidence>
<dbReference type="SUPFAM" id="SSF82171">
    <property type="entry name" value="DPP6 N-terminal domain-like"/>
    <property type="match status" value="1"/>
</dbReference>
<dbReference type="Pfam" id="PF00326">
    <property type="entry name" value="Peptidase_S9"/>
    <property type="match status" value="1"/>
</dbReference>
<dbReference type="InterPro" id="IPR011042">
    <property type="entry name" value="6-blade_b-propeller_TolB-like"/>
</dbReference>
<name>A0A1N6DAU1_9SPHN</name>
<dbReference type="RefSeq" id="WP_084192582.1">
    <property type="nucleotide sequence ID" value="NZ_FSQW01000001.1"/>
</dbReference>
<feature type="region of interest" description="Disordered" evidence="2">
    <location>
        <begin position="667"/>
        <end position="707"/>
    </location>
</feature>
<dbReference type="Gene3D" id="2.120.10.30">
    <property type="entry name" value="TolB, C-terminal domain"/>
    <property type="match status" value="2"/>
</dbReference>
<accession>A0A1N6DAU1</accession>
<dbReference type="STRING" id="1123272.SAMN02745824_1769"/>
<dbReference type="EMBL" id="FSQW01000001">
    <property type="protein sequence ID" value="SIN67918.1"/>
    <property type="molecule type" value="Genomic_DNA"/>
</dbReference>
<feature type="compositionally biased region" description="Basic and acidic residues" evidence="2">
    <location>
        <begin position="675"/>
        <end position="685"/>
    </location>
</feature>
<evidence type="ECO:0000313" key="6">
    <source>
        <dbReference type="Proteomes" id="UP000185192"/>
    </source>
</evidence>
<dbReference type="SUPFAM" id="SSF53474">
    <property type="entry name" value="alpha/beta-Hydrolases"/>
    <property type="match status" value="1"/>
</dbReference>
<dbReference type="GO" id="GO:0006508">
    <property type="term" value="P:proteolysis"/>
    <property type="evidence" value="ECO:0007669"/>
    <property type="project" value="InterPro"/>
</dbReference>
<evidence type="ECO:0000256" key="2">
    <source>
        <dbReference type="SAM" id="MobiDB-lite"/>
    </source>
</evidence>
<feature type="domain" description="Peptidase S9 prolyl oligopeptidase catalytic" evidence="4">
    <location>
        <begin position="454"/>
        <end position="664"/>
    </location>
</feature>
<gene>
    <name evidence="5" type="ORF">SAMN02745824_1769</name>
</gene>
<evidence type="ECO:0000256" key="1">
    <source>
        <dbReference type="ARBA" id="ARBA00022801"/>
    </source>
</evidence>
<keyword evidence="6" id="KW-1185">Reference proteome</keyword>
<sequence length="707" mass="79613">MSVRYGFLAGLLCFCAVPAAAQEQETEVDPGPQVMSPVDFVELPRVGYTGLSPDGEQLILALTRTDWKKNKKIRDLQLLEIETGEVRDLPRWRGYSSDRNPAYWAPDGSGFVTTLKRRKEKTSQAYFYDAGSGSLSRLTDHPTSVSDLKWLRDSTGFFFVAGRNDDTPEEIKQWQLKPYDVSTPREIWWHDLKEKASGPVISGAFSIRGYALSDDGASIIHIRRPEGAGYASQDNEVWLYRLADNSSVRLTDNDYQEAGVRLSPDNSQFAFIATVNEKGEQYYEDNLFIQDVGAAEPELMLPDVPMEIVDFEWDETGDGIYLLGNTGVRTELYRLTIENGKLDRLTRGDHVVGSWTFDRQTGTHLARITSASNPGEIHIKRRSDRRFRQLTRVYEDLPQRIRLPKQEAYRWKGRDGTDLEGVLVYPVDHDASEAFPLVTITHGGPRSSSQFGSWNTSRYVSVLAGQGYGVFLPNHRGGTGYGDAFMRDMVGAYFRNAHLDVLDGIDSLIDAGLADPDRLVKMGWSAGGHMTNKLITFTDRFKAASSGAGASDWVSQYAESDVRHNRTPWFGGSPWEKDAPLESYMEQSMLKDAWRVTTPTLFFNGARDVRVPPTQVIMMYRGVRETGTPTALYLAPGEPHNFRRPSHQLFKINTELDWYATHVKGEPYQPQLPDVEMKDDVKPEEQPPEIVEDPVEAEPKQEQVPGA</sequence>
<protein>
    <submittedName>
        <fullName evidence="5">Dipeptidyl aminopeptidase/acylaminoacyl peptidase</fullName>
    </submittedName>
</protein>
<feature type="compositionally biased region" description="Acidic residues" evidence="2">
    <location>
        <begin position="686"/>
        <end position="696"/>
    </location>
</feature>
<dbReference type="OrthoDB" id="9812921at2"/>
<keyword evidence="1" id="KW-0378">Hydrolase</keyword>